<keyword evidence="5" id="KW-1185">Reference proteome</keyword>
<dbReference type="AlphaFoldDB" id="A0A2Z2HXM7"/>
<dbReference type="Gene3D" id="3.40.50.720">
    <property type="entry name" value="NAD(P)-binding Rossmann-like Domain"/>
    <property type="match status" value="1"/>
</dbReference>
<dbReference type="SUPFAM" id="SSF51735">
    <property type="entry name" value="NAD(P)-binding Rossmann-fold domains"/>
    <property type="match status" value="1"/>
</dbReference>
<keyword evidence="2" id="KW-0812">Transmembrane</keyword>
<evidence type="ECO:0000256" key="2">
    <source>
        <dbReference type="SAM" id="Phobius"/>
    </source>
</evidence>
<proteinExistence type="predicted"/>
<accession>A0A2Z2HXM7</accession>
<keyword evidence="4" id="KW-0813">Transport</keyword>
<dbReference type="PANTHER" id="PTHR43833">
    <property type="entry name" value="POTASSIUM CHANNEL PROTEIN 2-RELATED-RELATED"/>
    <property type="match status" value="1"/>
</dbReference>
<keyword evidence="4" id="KW-0407">Ion channel</keyword>
<dbReference type="PANTHER" id="PTHR43833:SF9">
    <property type="entry name" value="POTASSIUM CHANNEL PROTEIN YUGO-RELATED"/>
    <property type="match status" value="1"/>
</dbReference>
<evidence type="ECO:0000259" key="3">
    <source>
        <dbReference type="PROSITE" id="PS51201"/>
    </source>
</evidence>
<feature type="transmembrane region" description="Helical" evidence="2">
    <location>
        <begin position="101"/>
        <end position="120"/>
    </location>
</feature>
<dbReference type="EMBL" id="CP019893">
    <property type="protein sequence ID" value="ARS91902.1"/>
    <property type="molecule type" value="Genomic_DNA"/>
</dbReference>
<dbReference type="SUPFAM" id="SSF81324">
    <property type="entry name" value="Voltage-gated potassium channels"/>
    <property type="match status" value="1"/>
</dbReference>
<organism evidence="4 5">
    <name type="scientific">Natrarchaeobaculum aegyptiacum</name>
    <dbReference type="NCBI Taxonomy" id="745377"/>
    <lineage>
        <taxon>Archaea</taxon>
        <taxon>Methanobacteriati</taxon>
        <taxon>Methanobacteriota</taxon>
        <taxon>Stenosarchaea group</taxon>
        <taxon>Halobacteria</taxon>
        <taxon>Halobacteriales</taxon>
        <taxon>Natrialbaceae</taxon>
        <taxon>Natrarchaeobaculum</taxon>
    </lineage>
</organism>
<dbReference type="KEGG" id="naj:B1756_16660"/>
<dbReference type="GeneID" id="32895739"/>
<feature type="transmembrane region" description="Helical" evidence="2">
    <location>
        <begin position="154"/>
        <end position="177"/>
    </location>
</feature>
<feature type="domain" description="RCK N-terminal" evidence="3">
    <location>
        <begin position="260"/>
        <end position="376"/>
    </location>
</feature>
<dbReference type="InterPro" id="IPR013099">
    <property type="entry name" value="K_chnl_dom"/>
</dbReference>
<keyword evidence="4" id="KW-0406">Ion transport</keyword>
<gene>
    <name evidence="4" type="ORF">B1756_16660</name>
</gene>
<dbReference type="Proteomes" id="UP000250088">
    <property type="component" value="Chromosome"/>
</dbReference>
<feature type="transmembrane region" description="Helical" evidence="2">
    <location>
        <begin position="76"/>
        <end position="94"/>
    </location>
</feature>
<keyword evidence="2" id="KW-1133">Transmembrane helix</keyword>
<dbReference type="Gene3D" id="1.10.287.70">
    <property type="match status" value="1"/>
</dbReference>
<evidence type="ECO:0000313" key="5">
    <source>
        <dbReference type="Proteomes" id="UP000250088"/>
    </source>
</evidence>
<dbReference type="InterPro" id="IPR003148">
    <property type="entry name" value="RCK_N"/>
</dbReference>
<keyword evidence="2" id="KW-0472">Membrane</keyword>
<dbReference type="InterPro" id="IPR036291">
    <property type="entry name" value="NAD(P)-bd_dom_sf"/>
</dbReference>
<dbReference type="RefSeq" id="WP_394340704.1">
    <property type="nucleotide sequence ID" value="NZ_CP019893.1"/>
</dbReference>
<reference evidence="5" key="1">
    <citation type="submission" date="2017-02" db="EMBL/GenBank/DDBJ databases">
        <title>Natronthermophilus aegyptiacus gen. nov.,sp. nov., an aerobic, extremely halophilic alkalithermophilic archaeon isolated from the athalassohaline Wadi An Natrun, Egypt.</title>
        <authorList>
            <person name="Zhao B."/>
        </authorList>
    </citation>
    <scope>NUCLEOTIDE SEQUENCE [LARGE SCALE GENOMIC DNA]</scope>
    <source>
        <strain evidence="5">JW/NM-HA 15</strain>
    </source>
</reference>
<dbReference type="GO" id="GO:0006813">
    <property type="term" value="P:potassium ion transport"/>
    <property type="evidence" value="ECO:0007669"/>
    <property type="project" value="InterPro"/>
</dbReference>
<dbReference type="Pfam" id="PF02254">
    <property type="entry name" value="TrkA_N"/>
    <property type="match status" value="1"/>
</dbReference>
<name>A0A2Z2HXM7_9EURY</name>
<dbReference type="Pfam" id="PF07885">
    <property type="entry name" value="Ion_trans_2"/>
    <property type="match status" value="1"/>
</dbReference>
<feature type="transmembrane region" description="Helical" evidence="2">
    <location>
        <begin position="37"/>
        <end position="56"/>
    </location>
</feature>
<dbReference type="InterPro" id="IPR050721">
    <property type="entry name" value="Trk_Ktr_HKT_K-transport"/>
</dbReference>
<sequence length="407" mass="42972">MVADPSDSPAPALERLFSHGETIPLVQWHALSGARSAVILCGLVAVLSFVTGLSSLSHPTAADGPLATVIPSGSSVVPFTGVLLAFVLGGLAFGLQRRKRLAWYLTLLALLLVSLLPLTTFQTSDVPLLLSTIVAFPLLLLNRDAFDQRIELSSLQIASLSSIVGVVLYGTIGSYAIRDQFTGIDSWGDSVYYVIVTIATVGYGDITPLTTGAKWFSLSIILFGTGAFTVAIGALIVPAIEKRMATVFGNMTPSDLRLLEDHVLVLGHSDITEPLLGELGDEVDVVVVTPDADAADALSDRDFNVLTDDPTHEETLHDARIEDAAGVVVATRNDANDVLAVIAARKLNPDVRIVAAATDDQHVDKLEMVGADEVISPVEIAGRLLGQSILETPSTQSALETTDEDGS</sequence>
<feature type="transmembrane region" description="Helical" evidence="2">
    <location>
        <begin position="215"/>
        <end position="237"/>
    </location>
</feature>
<dbReference type="PROSITE" id="PS51201">
    <property type="entry name" value="RCK_N"/>
    <property type="match status" value="1"/>
</dbReference>
<dbReference type="GO" id="GO:0005886">
    <property type="term" value="C:plasma membrane"/>
    <property type="evidence" value="ECO:0007669"/>
    <property type="project" value="UniProtKB-SubCell"/>
</dbReference>
<evidence type="ECO:0000256" key="1">
    <source>
        <dbReference type="ARBA" id="ARBA00004651"/>
    </source>
</evidence>
<dbReference type="GO" id="GO:0034220">
    <property type="term" value="P:monoatomic ion transmembrane transport"/>
    <property type="evidence" value="ECO:0007669"/>
    <property type="project" value="UniProtKB-KW"/>
</dbReference>
<comment type="subcellular location">
    <subcellularLocation>
        <location evidence="1">Cell membrane</location>
        <topology evidence="1">Multi-pass membrane protein</topology>
    </subcellularLocation>
</comment>
<protein>
    <submittedName>
        <fullName evidence="4">Potassium channel protein</fullName>
    </submittedName>
</protein>
<evidence type="ECO:0000313" key="4">
    <source>
        <dbReference type="EMBL" id="ARS91902.1"/>
    </source>
</evidence>